<keyword evidence="2" id="KW-1185">Reference proteome</keyword>
<organism evidence="1 2">
    <name type="scientific">Nonomuraea bangladeshensis</name>
    <dbReference type="NCBI Taxonomy" id="404385"/>
    <lineage>
        <taxon>Bacteria</taxon>
        <taxon>Bacillati</taxon>
        <taxon>Actinomycetota</taxon>
        <taxon>Actinomycetes</taxon>
        <taxon>Streptosporangiales</taxon>
        <taxon>Streptosporangiaceae</taxon>
        <taxon>Nonomuraea</taxon>
    </lineage>
</organism>
<comment type="caution">
    <text evidence="1">The sequence shown here is derived from an EMBL/GenBank/DDBJ whole genome shotgun (WGS) entry which is preliminary data.</text>
</comment>
<evidence type="ECO:0000313" key="1">
    <source>
        <dbReference type="EMBL" id="MEV4291789.1"/>
    </source>
</evidence>
<proteinExistence type="predicted"/>
<evidence type="ECO:0000313" key="2">
    <source>
        <dbReference type="Proteomes" id="UP001552427"/>
    </source>
</evidence>
<sequence length="134" mass="14241">MPACVPREDACCLGGAVPTMVLRAAAPVVQLPRFRLVGDGRPATCSGFVLTPGVTFALVEGPGRFRLLVEGITHLDEADGRFAWLGHVERAGGAVIAVVDRRDVAHDWAGLAADGRARGGYVPIVRRVDRLRTT</sequence>
<accession>A0ABV3HGW5</accession>
<dbReference type="EMBL" id="JBFARM010000015">
    <property type="protein sequence ID" value="MEV4291789.1"/>
    <property type="molecule type" value="Genomic_DNA"/>
</dbReference>
<protein>
    <recommendedName>
        <fullName evidence="3">Pyridoxamine 5'-phosphate oxidase family protein</fullName>
    </recommendedName>
</protein>
<dbReference type="Proteomes" id="UP001552427">
    <property type="component" value="Unassembled WGS sequence"/>
</dbReference>
<dbReference type="RefSeq" id="WP_364460919.1">
    <property type="nucleotide sequence ID" value="NZ_JBFARM010000015.1"/>
</dbReference>
<name>A0ABV3HGW5_9ACTN</name>
<reference evidence="1 2" key="1">
    <citation type="submission" date="2024-06" db="EMBL/GenBank/DDBJ databases">
        <title>The Natural Products Discovery Center: Release of the First 8490 Sequenced Strains for Exploring Actinobacteria Biosynthetic Diversity.</title>
        <authorList>
            <person name="Kalkreuter E."/>
            <person name="Kautsar S.A."/>
            <person name="Yang D."/>
            <person name="Bader C.D."/>
            <person name="Teijaro C.N."/>
            <person name="Fluegel L."/>
            <person name="Davis C.M."/>
            <person name="Simpson J.R."/>
            <person name="Lauterbach L."/>
            <person name="Steele A.D."/>
            <person name="Gui C."/>
            <person name="Meng S."/>
            <person name="Li G."/>
            <person name="Viehrig K."/>
            <person name="Ye F."/>
            <person name="Su P."/>
            <person name="Kiefer A.F."/>
            <person name="Nichols A."/>
            <person name="Cepeda A.J."/>
            <person name="Yan W."/>
            <person name="Fan B."/>
            <person name="Jiang Y."/>
            <person name="Adhikari A."/>
            <person name="Zheng C.-J."/>
            <person name="Schuster L."/>
            <person name="Cowan T.M."/>
            <person name="Smanski M.J."/>
            <person name="Chevrette M.G."/>
            <person name="De Carvalho L.P.S."/>
            <person name="Shen B."/>
        </authorList>
    </citation>
    <scope>NUCLEOTIDE SEQUENCE [LARGE SCALE GENOMIC DNA]</scope>
    <source>
        <strain evidence="1 2">NPDC049574</strain>
    </source>
</reference>
<evidence type="ECO:0008006" key="3">
    <source>
        <dbReference type="Google" id="ProtNLM"/>
    </source>
</evidence>
<gene>
    <name evidence="1" type="ORF">AB0K40_40325</name>
</gene>